<gene>
    <name evidence="2" type="ORF">IAC47_01185</name>
</gene>
<evidence type="ECO:0000313" key="3">
    <source>
        <dbReference type="Proteomes" id="UP000824267"/>
    </source>
</evidence>
<proteinExistence type="predicted"/>
<organism evidence="2 3">
    <name type="scientific">Candidatus Onthomorpha intestinigallinarum</name>
    <dbReference type="NCBI Taxonomy" id="2840880"/>
    <lineage>
        <taxon>Bacteria</taxon>
        <taxon>Pseudomonadati</taxon>
        <taxon>Bacteroidota</taxon>
        <taxon>Bacteroidia</taxon>
        <taxon>Bacteroidales</taxon>
        <taxon>Candidatus Onthomorpha</taxon>
    </lineage>
</organism>
<evidence type="ECO:0000256" key="1">
    <source>
        <dbReference type="SAM" id="SignalP"/>
    </source>
</evidence>
<comment type="caution">
    <text evidence="2">The sequence shown here is derived from an EMBL/GenBank/DDBJ whole genome shotgun (WGS) entry which is preliminary data.</text>
</comment>
<feature type="chain" id="PRO_5039709808" evidence="1">
    <location>
        <begin position="22"/>
        <end position="312"/>
    </location>
</feature>
<dbReference type="Proteomes" id="UP000824267">
    <property type="component" value="Unassembled WGS sequence"/>
</dbReference>
<evidence type="ECO:0000313" key="2">
    <source>
        <dbReference type="EMBL" id="HIW86878.1"/>
    </source>
</evidence>
<keyword evidence="1" id="KW-0732">Signal</keyword>
<protein>
    <submittedName>
        <fullName evidence="2">Uncharacterized protein</fullName>
    </submittedName>
</protein>
<dbReference type="EMBL" id="DXGG01000041">
    <property type="protein sequence ID" value="HIW86878.1"/>
    <property type="molecule type" value="Genomic_DNA"/>
</dbReference>
<reference evidence="2" key="2">
    <citation type="submission" date="2021-04" db="EMBL/GenBank/DDBJ databases">
        <authorList>
            <person name="Gilroy R."/>
        </authorList>
    </citation>
    <scope>NUCLEOTIDE SEQUENCE</scope>
    <source>
        <strain evidence="2">Gambia16-930</strain>
    </source>
</reference>
<reference evidence="2" key="1">
    <citation type="journal article" date="2021" name="PeerJ">
        <title>Extensive microbial diversity within the chicken gut microbiome revealed by metagenomics and culture.</title>
        <authorList>
            <person name="Gilroy R."/>
            <person name="Ravi A."/>
            <person name="Getino M."/>
            <person name="Pursley I."/>
            <person name="Horton D.L."/>
            <person name="Alikhan N.F."/>
            <person name="Baker D."/>
            <person name="Gharbi K."/>
            <person name="Hall N."/>
            <person name="Watson M."/>
            <person name="Adriaenssens E.M."/>
            <person name="Foster-Nyarko E."/>
            <person name="Jarju S."/>
            <person name="Secka A."/>
            <person name="Antonio M."/>
            <person name="Oren A."/>
            <person name="Chaudhuri R.R."/>
            <person name="La Ragione R."/>
            <person name="Hildebrand F."/>
            <person name="Pallen M.J."/>
        </authorList>
    </citation>
    <scope>NUCLEOTIDE SEQUENCE</scope>
    <source>
        <strain evidence="2">Gambia16-930</strain>
    </source>
</reference>
<feature type="signal peptide" evidence="1">
    <location>
        <begin position="1"/>
        <end position="21"/>
    </location>
</feature>
<accession>A0A9D1UGV2</accession>
<sequence>MRKGSFVLCVLLFFMTFCLHAQNTQNMDDEKLTRFAYKLSALPFSERDVIDDACKLFEQEFAQDKENADWAYQILYFYHEYSCEDKTVTLHKTFSEEEIRALVHKDINVLSSLMGDMKKFRDEYERYGYRIMSFEDTSYAIEVIPGFLYERLKDYLTEEYRYYRGLWISEYDIPPYWHARLNIPLSEVFKRIAWRDEFLVKNPDFIREDLVTREIEYLCMSVTKGLENTPVYDDKDVIKPEYKEALQTYYRAHEDTKWGKYMTEYVHRLALNKYRNSNEIDQWVLDFLYPPQSKNIDPLLKYKDIIIDNVVE</sequence>
<name>A0A9D1UGV2_9BACT</name>
<dbReference type="AlphaFoldDB" id="A0A9D1UGV2"/>